<protein>
    <submittedName>
        <fullName evidence="8">Putative membrane protein</fullName>
    </submittedName>
</protein>
<evidence type="ECO:0000256" key="1">
    <source>
        <dbReference type="ARBA" id="ARBA00004651"/>
    </source>
</evidence>
<evidence type="ECO:0000259" key="7">
    <source>
        <dbReference type="Pfam" id="PF00892"/>
    </source>
</evidence>
<dbReference type="OrthoDB" id="9804865at2"/>
<keyword evidence="5 6" id="KW-0472">Membrane</keyword>
<comment type="subcellular location">
    <subcellularLocation>
        <location evidence="1">Cell membrane</location>
        <topology evidence="1">Multi-pass membrane protein</topology>
    </subcellularLocation>
</comment>
<dbReference type="PANTHER" id="PTHR42920:SF5">
    <property type="entry name" value="EAMA DOMAIN-CONTAINING PROTEIN"/>
    <property type="match status" value="1"/>
</dbReference>
<evidence type="ECO:0000256" key="2">
    <source>
        <dbReference type="ARBA" id="ARBA00022475"/>
    </source>
</evidence>
<feature type="transmembrane region" description="Helical" evidence="6">
    <location>
        <begin position="142"/>
        <end position="161"/>
    </location>
</feature>
<feature type="transmembrane region" description="Helical" evidence="6">
    <location>
        <begin position="119"/>
        <end position="136"/>
    </location>
</feature>
<dbReference type="SUPFAM" id="SSF103481">
    <property type="entry name" value="Multidrug resistance efflux transporter EmrE"/>
    <property type="match status" value="2"/>
</dbReference>
<dbReference type="Proteomes" id="UP000005089">
    <property type="component" value="Unassembled WGS sequence"/>
</dbReference>
<gene>
    <name evidence="8" type="ORF">OFBG_00865</name>
</gene>
<keyword evidence="3 6" id="KW-0812">Transmembrane</keyword>
<name>C3X9G1_OXAFO</name>
<feature type="transmembrane region" description="Helical" evidence="6">
    <location>
        <begin position="206"/>
        <end position="224"/>
    </location>
</feature>
<dbReference type="GO" id="GO:0005886">
    <property type="term" value="C:plasma membrane"/>
    <property type="evidence" value="ECO:0007669"/>
    <property type="project" value="UniProtKB-SubCell"/>
</dbReference>
<keyword evidence="2" id="KW-1003">Cell membrane</keyword>
<evidence type="ECO:0000256" key="6">
    <source>
        <dbReference type="SAM" id="Phobius"/>
    </source>
</evidence>
<dbReference type="eggNOG" id="COG0697">
    <property type="taxonomic scope" value="Bacteria"/>
</dbReference>
<dbReference type="InterPro" id="IPR051258">
    <property type="entry name" value="Diverse_Substrate_Transporter"/>
</dbReference>
<evidence type="ECO:0000313" key="9">
    <source>
        <dbReference type="Proteomes" id="UP000005089"/>
    </source>
</evidence>
<feature type="domain" description="EamA" evidence="7">
    <location>
        <begin position="144"/>
        <end position="277"/>
    </location>
</feature>
<feature type="transmembrane region" description="Helical" evidence="6">
    <location>
        <begin position="34"/>
        <end position="52"/>
    </location>
</feature>
<accession>C3X9G1</accession>
<proteinExistence type="predicted"/>
<dbReference type="STRING" id="847.BRW83_1291"/>
<feature type="domain" description="EamA" evidence="7">
    <location>
        <begin position="6"/>
        <end position="135"/>
    </location>
</feature>
<evidence type="ECO:0000256" key="5">
    <source>
        <dbReference type="ARBA" id="ARBA00023136"/>
    </source>
</evidence>
<feature type="transmembrane region" description="Helical" evidence="6">
    <location>
        <begin position="236"/>
        <end position="255"/>
    </location>
</feature>
<evidence type="ECO:0000313" key="8">
    <source>
        <dbReference type="EMBL" id="EEO29837.1"/>
    </source>
</evidence>
<feature type="transmembrane region" description="Helical" evidence="6">
    <location>
        <begin position="173"/>
        <end position="194"/>
    </location>
</feature>
<keyword evidence="4 6" id="KW-1133">Transmembrane helix</keyword>
<keyword evidence="9" id="KW-1185">Reference proteome</keyword>
<sequence>MNSRKAEWLMASVALAWGSSYLLMKLGLDGIGPYNLIALRFGIAFFVMSVLFFPRYRLLTVSTLAKGIVMGIILFLIFYGMVNGVNHTTASTAGFLTSTTVVMVPVLECLLKRTLPSKTIVIGTLLAVAGLFLLTAKDGISLDLGAIYCLIGALFYAIYIIVIDKVAKGPDAFLISIIQLGIASLLGALFMCLLETPSLPQTPLQWGAILGLGLICSAYGFVVQPIAQRYTSPEKIGLIFSLEPVFSALLSYIFLHEILGIQGYIGAALIFSAVIFTELSKRPPVSSSQK</sequence>
<dbReference type="PANTHER" id="PTHR42920">
    <property type="entry name" value="OS03G0707200 PROTEIN-RELATED"/>
    <property type="match status" value="1"/>
</dbReference>
<dbReference type="InterPro" id="IPR037185">
    <property type="entry name" value="EmrE-like"/>
</dbReference>
<dbReference type="HOGENOM" id="CLU_033863_21_3_4"/>
<dbReference type="InterPro" id="IPR000620">
    <property type="entry name" value="EamA_dom"/>
</dbReference>
<dbReference type="Pfam" id="PF00892">
    <property type="entry name" value="EamA"/>
    <property type="match status" value="2"/>
</dbReference>
<feature type="transmembrane region" description="Helical" evidence="6">
    <location>
        <begin position="88"/>
        <end position="107"/>
    </location>
</feature>
<organism evidence="8 9">
    <name type="scientific">Oxalobacter formigenes OXCC13</name>
    <dbReference type="NCBI Taxonomy" id="556269"/>
    <lineage>
        <taxon>Bacteria</taxon>
        <taxon>Pseudomonadati</taxon>
        <taxon>Pseudomonadota</taxon>
        <taxon>Betaproteobacteria</taxon>
        <taxon>Burkholderiales</taxon>
        <taxon>Oxalobacteraceae</taxon>
        <taxon>Oxalobacter</taxon>
    </lineage>
</organism>
<dbReference type="AlphaFoldDB" id="C3X9G1"/>
<feature type="transmembrane region" description="Helical" evidence="6">
    <location>
        <begin position="64"/>
        <end position="82"/>
    </location>
</feature>
<evidence type="ECO:0000256" key="4">
    <source>
        <dbReference type="ARBA" id="ARBA00022989"/>
    </source>
</evidence>
<evidence type="ECO:0000256" key="3">
    <source>
        <dbReference type="ARBA" id="ARBA00022692"/>
    </source>
</evidence>
<dbReference type="EMBL" id="GG658170">
    <property type="protein sequence ID" value="EEO29837.1"/>
    <property type="molecule type" value="Genomic_DNA"/>
</dbReference>
<reference evidence="8 9" key="1">
    <citation type="submission" date="2009-02" db="EMBL/GenBank/DDBJ databases">
        <title>The Genome Sequence of Oxalobacter formigenes OXCC13.</title>
        <authorList>
            <consortium name="The Broad Institute Genome Sequencing Platform"/>
            <person name="Ward D."/>
            <person name="Young S.K."/>
            <person name="Kodira C.D."/>
            <person name="Zeng Q."/>
            <person name="Koehrsen M."/>
            <person name="Alvarado L."/>
            <person name="Berlin A."/>
            <person name="Borenstein D."/>
            <person name="Chen Z."/>
            <person name="Engels R."/>
            <person name="Freedman E."/>
            <person name="Gellesch M."/>
            <person name="Goldberg J."/>
            <person name="Griggs A."/>
            <person name="Gujja S."/>
            <person name="Heiman D."/>
            <person name="Hepburn T."/>
            <person name="Howarth C."/>
            <person name="Jen D."/>
            <person name="Larson L."/>
            <person name="Lewis B."/>
            <person name="Mehta T."/>
            <person name="Park D."/>
            <person name="Pearson M."/>
            <person name="Roberts A."/>
            <person name="Saif S."/>
            <person name="Shea T."/>
            <person name="Shenoy N."/>
            <person name="Sisk P."/>
            <person name="Stolte C."/>
            <person name="Sykes S."/>
            <person name="Walk T."/>
            <person name="White J."/>
            <person name="Yandava C."/>
            <person name="Allison M.J."/>
            <person name="Lander E."/>
            <person name="Nusbaum C."/>
            <person name="Galagan J."/>
            <person name="Birren B."/>
        </authorList>
    </citation>
    <scope>NUCLEOTIDE SEQUENCE [LARGE SCALE GENOMIC DNA]</scope>
    <source>
        <strain evidence="8 9">OXCC13</strain>
    </source>
</reference>
<feature type="transmembrane region" description="Helical" evidence="6">
    <location>
        <begin position="261"/>
        <end position="280"/>
    </location>
</feature>